<keyword evidence="7" id="KW-0547">Nucleotide-binding</keyword>
<dbReference type="Pfam" id="PF01434">
    <property type="entry name" value="Peptidase_M41"/>
    <property type="match status" value="1"/>
</dbReference>
<dbReference type="NCBIfam" id="TIGR01241">
    <property type="entry name" value="FtsH_fam"/>
    <property type="match status" value="1"/>
</dbReference>
<keyword evidence="17" id="KW-1185">Reference proteome</keyword>
<dbReference type="InterPro" id="IPR003593">
    <property type="entry name" value="AAA+_ATPase"/>
</dbReference>
<protein>
    <submittedName>
        <fullName evidence="16">Putative AAA protease IAP-1 (Mitochondrial intermembrane space)</fullName>
    </submittedName>
</protein>
<dbReference type="GeneID" id="43594022"/>
<dbReference type="GO" id="GO:0005524">
    <property type="term" value="F:ATP binding"/>
    <property type="evidence" value="ECO:0007669"/>
    <property type="project" value="UniProtKB-KW"/>
</dbReference>
<feature type="region of interest" description="Disordered" evidence="13">
    <location>
        <begin position="797"/>
        <end position="819"/>
    </location>
</feature>
<dbReference type="RefSeq" id="XP_031873850.1">
    <property type="nucleotide sequence ID" value="XM_032009796.1"/>
</dbReference>
<feature type="compositionally biased region" description="Polar residues" evidence="13">
    <location>
        <begin position="136"/>
        <end position="145"/>
    </location>
</feature>
<dbReference type="FunFam" id="1.10.8.60:FF:000001">
    <property type="entry name" value="ATP-dependent zinc metalloprotease FtsH"/>
    <property type="match status" value="1"/>
</dbReference>
<dbReference type="SUPFAM" id="SSF140990">
    <property type="entry name" value="FtsH protease domain-like"/>
    <property type="match status" value="1"/>
</dbReference>
<evidence type="ECO:0000313" key="16">
    <source>
        <dbReference type="EMBL" id="RDL41194.1"/>
    </source>
</evidence>
<evidence type="ECO:0000256" key="12">
    <source>
        <dbReference type="ARBA" id="ARBA00023136"/>
    </source>
</evidence>
<evidence type="ECO:0000256" key="6">
    <source>
        <dbReference type="ARBA" id="ARBA00022723"/>
    </source>
</evidence>
<keyword evidence="14" id="KW-1133">Transmembrane helix</keyword>
<keyword evidence="6" id="KW-0479">Metal-binding</keyword>
<dbReference type="InterPro" id="IPR005936">
    <property type="entry name" value="FtsH"/>
</dbReference>
<evidence type="ECO:0000256" key="13">
    <source>
        <dbReference type="SAM" id="MobiDB-lite"/>
    </source>
</evidence>
<dbReference type="GO" id="GO:0046872">
    <property type="term" value="F:metal ion binding"/>
    <property type="evidence" value="ECO:0007669"/>
    <property type="project" value="UniProtKB-KW"/>
</dbReference>
<sequence>MALQASALPGIAAAATKMSPSISNAMAASWRTLGRNTQMSPQSSLLRGRAFQGTRSYSSGLPRSAEKELPDAFRHLPSPFPSSVSPRTLRQTPFDIRYAMAAVPRVAHAGITGGAFTALSQRRQMSTTLHSQFQRPSSLSKSTMKPQRRTIFGTSNNSRNLANLEQTANKNPNSATAQNAFYQALLRAGMPAIVVERYQTNAFASNTACENAFQRALASLGQVGGSAMTPQVGGQNSPYSNAQLQAIGQAVAASSQGANVSIARGQGAAPGSGGRDAPLHVVVEETIGGTIFKWVKFVMYFGLVTYLCLIVVAMLLETFQSFKRAGGAKADNEAKSEQQNVRFSDVHGCDEAKEELQELVEFLKNPDKFSNLGGKLPKGVLLVGPPGTGKTLLARAVAGEAGVPFFFMSGSEFDEVYVGVGAKRVRELFSAAKGKSPAIVFIDELDAIGTKRNARDAAYHKQTLNQLLTELDGFEQNSGVIILAATNFPQLLDKALTRPGRFDRNVVVGLPDVRGRMEILRHHIKKVVAGKDVSLETLAQGTPGFSGAELENVVNQAAVHASKAKAQAVSMFDFEWAKDKVMMGAEKRSMIITEKEKEMTAYHEAGHALVTMFTPGANPLHKITIMPRGSSLGMTVHLPEIDKYSMAFSEYEAHIDVCLGGKAAEELIYGPENVSGGVAGDLQAATRLAYEMVTMVGMSPKLGNVDLASNHDKLSAGTKQLIESEVRRIIEEGRARATRLLVSKRKELDYLANALLDYETLDRDETYKVIKGEKLEGKMIMPRGIIKVPNVGAVHEVPQIPGSAPDESGSKEPPSGAIA</sequence>
<evidence type="ECO:0000256" key="11">
    <source>
        <dbReference type="ARBA" id="ARBA00023049"/>
    </source>
</evidence>
<dbReference type="EMBL" id="NPIC01000001">
    <property type="protein sequence ID" value="RDL41194.1"/>
    <property type="molecule type" value="Genomic_DNA"/>
</dbReference>
<dbReference type="AlphaFoldDB" id="A0A370U0A4"/>
<dbReference type="InterPro" id="IPR003960">
    <property type="entry name" value="ATPase_AAA_CS"/>
</dbReference>
<keyword evidence="5 16" id="KW-0645">Protease</keyword>
<dbReference type="SMART" id="SM00382">
    <property type="entry name" value="AAA"/>
    <property type="match status" value="1"/>
</dbReference>
<dbReference type="PROSITE" id="PS00674">
    <property type="entry name" value="AAA"/>
    <property type="match status" value="1"/>
</dbReference>
<dbReference type="InterPro" id="IPR027417">
    <property type="entry name" value="P-loop_NTPase"/>
</dbReference>
<evidence type="ECO:0000256" key="1">
    <source>
        <dbReference type="ARBA" id="ARBA00001947"/>
    </source>
</evidence>
<dbReference type="GO" id="GO:0005743">
    <property type="term" value="C:mitochondrial inner membrane"/>
    <property type="evidence" value="ECO:0007669"/>
    <property type="project" value="TreeGrafter"/>
</dbReference>
<evidence type="ECO:0000256" key="8">
    <source>
        <dbReference type="ARBA" id="ARBA00022801"/>
    </source>
</evidence>
<evidence type="ECO:0000256" key="4">
    <source>
        <dbReference type="ARBA" id="ARBA00010550"/>
    </source>
</evidence>
<dbReference type="CDD" id="cd19501">
    <property type="entry name" value="RecA-like_FtsH"/>
    <property type="match status" value="1"/>
</dbReference>
<comment type="similarity">
    <text evidence="3">In the C-terminal section; belongs to the peptidase M41 family.</text>
</comment>
<comment type="subcellular location">
    <subcellularLocation>
        <location evidence="2">Membrane</location>
    </subcellularLocation>
</comment>
<evidence type="ECO:0000256" key="3">
    <source>
        <dbReference type="ARBA" id="ARBA00010044"/>
    </source>
</evidence>
<dbReference type="InterPro" id="IPR048438">
    <property type="entry name" value="Yme1-like_N"/>
</dbReference>
<dbReference type="PANTHER" id="PTHR23076">
    <property type="entry name" value="METALLOPROTEASE M41 FTSH"/>
    <property type="match status" value="1"/>
</dbReference>
<dbReference type="InterPro" id="IPR003959">
    <property type="entry name" value="ATPase_AAA_core"/>
</dbReference>
<evidence type="ECO:0000259" key="15">
    <source>
        <dbReference type="SMART" id="SM00382"/>
    </source>
</evidence>
<dbReference type="FunFam" id="3.40.50.300:FF:000175">
    <property type="entry name" value="ATP-dependent zinc metalloprotease FTSH 4"/>
    <property type="match status" value="1"/>
</dbReference>
<feature type="region of interest" description="Disordered" evidence="13">
    <location>
        <begin position="34"/>
        <end position="66"/>
    </location>
</feature>
<dbReference type="FunFam" id="1.20.58.760:FF:000001">
    <property type="entry name" value="ATP-dependent zinc metalloprotease FtsH"/>
    <property type="match status" value="1"/>
</dbReference>
<evidence type="ECO:0000256" key="2">
    <source>
        <dbReference type="ARBA" id="ARBA00004370"/>
    </source>
</evidence>
<dbReference type="Pfam" id="PF00004">
    <property type="entry name" value="AAA"/>
    <property type="match status" value="1"/>
</dbReference>
<dbReference type="Proteomes" id="UP000254866">
    <property type="component" value="Unassembled WGS sequence"/>
</dbReference>
<dbReference type="HAMAP" id="MF_01458">
    <property type="entry name" value="FtsH"/>
    <property type="match status" value="1"/>
</dbReference>
<organism evidence="16 17">
    <name type="scientific">Venustampulla echinocandica</name>
    <dbReference type="NCBI Taxonomy" id="2656787"/>
    <lineage>
        <taxon>Eukaryota</taxon>
        <taxon>Fungi</taxon>
        <taxon>Dikarya</taxon>
        <taxon>Ascomycota</taxon>
        <taxon>Pezizomycotina</taxon>
        <taxon>Leotiomycetes</taxon>
        <taxon>Helotiales</taxon>
        <taxon>Pleuroascaceae</taxon>
        <taxon>Venustampulla</taxon>
    </lineage>
</organism>
<dbReference type="SUPFAM" id="SSF52540">
    <property type="entry name" value="P-loop containing nucleoside triphosphate hydrolases"/>
    <property type="match status" value="1"/>
</dbReference>
<keyword evidence="11" id="KW-0482">Metalloprotease</keyword>
<dbReference type="InterPro" id="IPR041569">
    <property type="entry name" value="AAA_lid_3"/>
</dbReference>
<keyword evidence="12 14" id="KW-0472">Membrane</keyword>
<comment type="caution">
    <text evidence="16">The sequence shown here is derived from an EMBL/GenBank/DDBJ whole genome shotgun (WGS) entry which is preliminary data.</text>
</comment>
<keyword evidence="14" id="KW-0812">Transmembrane</keyword>
<dbReference type="GO" id="GO:0004176">
    <property type="term" value="F:ATP-dependent peptidase activity"/>
    <property type="evidence" value="ECO:0007669"/>
    <property type="project" value="InterPro"/>
</dbReference>
<evidence type="ECO:0000256" key="9">
    <source>
        <dbReference type="ARBA" id="ARBA00022833"/>
    </source>
</evidence>
<keyword evidence="9" id="KW-0862">Zinc</keyword>
<gene>
    <name evidence="16" type="ORF">BP5553_01173</name>
</gene>
<reference evidence="16 17" key="1">
    <citation type="journal article" date="2018" name="IMA Fungus">
        <title>IMA Genome-F 9: Draft genome sequence of Annulohypoxylon stygium, Aspergillus mulundensis, Berkeleyomyces basicola (syn. Thielaviopsis basicola), Ceratocystis smalleyi, two Cercospora beticola strains, Coleophoma cylindrospora, Fusarium fracticaudum, Phialophora cf. hyalina, and Morchella septimelata.</title>
        <authorList>
            <person name="Wingfield B.D."/>
            <person name="Bills G.F."/>
            <person name="Dong Y."/>
            <person name="Huang W."/>
            <person name="Nel W.J."/>
            <person name="Swalarsk-Parry B.S."/>
            <person name="Vaghefi N."/>
            <person name="Wilken P.M."/>
            <person name="An Z."/>
            <person name="de Beer Z.W."/>
            <person name="De Vos L."/>
            <person name="Chen L."/>
            <person name="Duong T.A."/>
            <person name="Gao Y."/>
            <person name="Hammerbacher A."/>
            <person name="Kikkert J.R."/>
            <person name="Li Y."/>
            <person name="Li H."/>
            <person name="Li K."/>
            <person name="Li Q."/>
            <person name="Liu X."/>
            <person name="Ma X."/>
            <person name="Naidoo K."/>
            <person name="Pethybridge S.J."/>
            <person name="Sun J."/>
            <person name="Steenkamp E.T."/>
            <person name="van der Nest M.A."/>
            <person name="van Wyk S."/>
            <person name="Wingfield M.J."/>
            <person name="Xiong C."/>
            <person name="Yue Q."/>
            <person name="Zhang X."/>
        </authorList>
    </citation>
    <scope>NUCLEOTIDE SEQUENCE [LARGE SCALE GENOMIC DNA]</scope>
    <source>
        <strain evidence="16 17">BP 5553</strain>
    </source>
</reference>
<dbReference type="Pfam" id="PF21232">
    <property type="entry name" value="Yme1-like_N"/>
    <property type="match status" value="1"/>
</dbReference>
<dbReference type="Gene3D" id="1.20.58.760">
    <property type="entry name" value="Peptidase M41"/>
    <property type="match status" value="1"/>
</dbReference>
<keyword evidence="8" id="KW-0378">Hydrolase</keyword>
<dbReference type="GO" id="GO:0007005">
    <property type="term" value="P:mitochondrion organization"/>
    <property type="evidence" value="ECO:0007669"/>
    <property type="project" value="TreeGrafter"/>
</dbReference>
<dbReference type="Gene3D" id="1.10.8.60">
    <property type="match status" value="1"/>
</dbReference>
<dbReference type="Pfam" id="PF17862">
    <property type="entry name" value="AAA_lid_3"/>
    <property type="match status" value="1"/>
</dbReference>
<comment type="similarity">
    <text evidence="4">In the N-terminal section; belongs to the AAA ATPase family.</text>
</comment>
<proteinExistence type="inferred from homology"/>
<feature type="transmembrane region" description="Helical" evidence="14">
    <location>
        <begin position="297"/>
        <end position="316"/>
    </location>
</feature>
<keyword evidence="10" id="KW-0067">ATP-binding</keyword>
<dbReference type="Gene3D" id="3.40.50.300">
    <property type="entry name" value="P-loop containing nucleotide triphosphate hydrolases"/>
    <property type="match status" value="1"/>
</dbReference>
<dbReference type="OrthoDB" id="1413014at2759"/>
<feature type="region of interest" description="Disordered" evidence="13">
    <location>
        <begin position="136"/>
        <end position="155"/>
    </location>
</feature>
<evidence type="ECO:0000256" key="14">
    <source>
        <dbReference type="SAM" id="Phobius"/>
    </source>
</evidence>
<dbReference type="InterPro" id="IPR000642">
    <property type="entry name" value="Peptidase_M41"/>
</dbReference>
<comment type="cofactor">
    <cofactor evidence="1">
        <name>Zn(2+)</name>
        <dbReference type="ChEBI" id="CHEBI:29105"/>
    </cofactor>
</comment>
<evidence type="ECO:0000256" key="10">
    <source>
        <dbReference type="ARBA" id="ARBA00022840"/>
    </source>
</evidence>
<accession>A0A370U0A4</accession>
<name>A0A370U0A4_9HELO</name>
<evidence type="ECO:0000256" key="7">
    <source>
        <dbReference type="ARBA" id="ARBA00022741"/>
    </source>
</evidence>
<dbReference type="InterPro" id="IPR037219">
    <property type="entry name" value="Peptidase_M41-like"/>
</dbReference>
<feature type="domain" description="AAA+ ATPase" evidence="15">
    <location>
        <begin position="376"/>
        <end position="512"/>
    </location>
</feature>
<dbReference type="STRING" id="2656787.A0A370U0A4"/>
<dbReference type="PANTHER" id="PTHR23076:SF97">
    <property type="entry name" value="ATP-DEPENDENT ZINC METALLOPROTEASE YME1L1"/>
    <property type="match status" value="1"/>
</dbReference>
<evidence type="ECO:0000256" key="5">
    <source>
        <dbReference type="ARBA" id="ARBA00022670"/>
    </source>
</evidence>
<dbReference type="GO" id="GO:0016887">
    <property type="term" value="F:ATP hydrolysis activity"/>
    <property type="evidence" value="ECO:0007669"/>
    <property type="project" value="InterPro"/>
</dbReference>
<dbReference type="GO" id="GO:0006515">
    <property type="term" value="P:protein quality control for misfolded or incompletely synthesized proteins"/>
    <property type="evidence" value="ECO:0007669"/>
    <property type="project" value="TreeGrafter"/>
</dbReference>
<feature type="compositionally biased region" description="Polar residues" evidence="13">
    <location>
        <begin position="34"/>
        <end position="45"/>
    </location>
</feature>
<evidence type="ECO:0000313" key="17">
    <source>
        <dbReference type="Proteomes" id="UP000254866"/>
    </source>
</evidence>
<dbReference type="GO" id="GO:0004222">
    <property type="term" value="F:metalloendopeptidase activity"/>
    <property type="evidence" value="ECO:0007669"/>
    <property type="project" value="InterPro"/>
</dbReference>